<evidence type="ECO:0000313" key="14">
    <source>
        <dbReference type="Proteomes" id="UP000051751"/>
    </source>
</evidence>
<dbReference type="PRINTS" id="PR01467">
    <property type="entry name" value="ARGREPRESSOR"/>
</dbReference>
<proteinExistence type="inferred from homology"/>
<evidence type="ECO:0000256" key="5">
    <source>
        <dbReference type="ARBA" id="ARBA00023125"/>
    </source>
</evidence>
<dbReference type="GO" id="GO:0051259">
    <property type="term" value="P:protein complex oligomerization"/>
    <property type="evidence" value="ECO:0007669"/>
    <property type="project" value="InterPro"/>
</dbReference>
<keyword evidence="4 7" id="KW-0805">Transcription regulation</keyword>
<organism evidence="11 14">
    <name type="scientific">Lactobacillus selangorensis</name>
    <dbReference type="NCBI Taxonomy" id="81857"/>
    <lineage>
        <taxon>Bacteria</taxon>
        <taxon>Bacillati</taxon>
        <taxon>Bacillota</taxon>
        <taxon>Bacilli</taxon>
        <taxon>Lactobacillales</taxon>
        <taxon>Lactobacillaceae</taxon>
        <taxon>Lactobacillus</taxon>
    </lineage>
</organism>
<dbReference type="GO" id="GO:0006526">
    <property type="term" value="P:L-arginine biosynthetic process"/>
    <property type="evidence" value="ECO:0007669"/>
    <property type="project" value="UniProtKB-UniPathway"/>
</dbReference>
<comment type="pathway">
    <text evidence="7">Amino-acid biosynthesis; L-arginine biosynthesis [regulation].</text>
</comment>
<keyword evidence="7" id="KW-0055">Arginine biosynthesis</keyword>
<dbReference type="UniPathway" id="UPA00068"/>
<keyword evidence="3 7" id="KW-0963">Cytoplasm</keyword>
<dbReference type="InterPro" id="IPR020899">
    <property type="entry name" value="Arg_repress_C"/>
</dbReference>
<evidence type="ECO:0000256" key="1">
    <source>
        <dbReference type="ARBA" id="ARBA00004496"/>
    </source>
</evidence>
<dbReference type="EMBL" id="JQAZ01000001">
    <property type="protein sequence ID" value="KRN33814.1"/>
    <property type="molecule type" value="Genomic_DNA"/>
</dbReference>
<gene>
    <name evidence="7" type="primary">argR</name>
    <name evidence="11" type="ORF">IV38_GL000544</name>
    <name evidence="12" type="ORF">IV40_GL000124</name>
</gene>
<evidence type="ECO:0000256" key="6">
    <source>
        <dbReference type="ARBA" id="ARBA00023163"/>
    </source>
</evidence>
<sequence length="149" mass="16770">MRKSERQQLIRTMLLHHSIKKQSDFVAGLKKEGVAVTQATVSRDIREMHLVKVPADDGGYRYSLPDTENKDHEQRLKQVLADAYVSLSQQNELLLLKTLPGNGPATASFIDQIHYPELFGTIGDDDTVLMIARSAEAASRLMQRLQKLI</sequence>
<evidence type="ECO:0000256" key="3">
    <source>
        <dbReference type="ARBA" id="ARBA00022490"/>
    </source>
</evidence>
<dbReference type="Proteomes" id="UP000051751">
    <property type="component" value="Unassembled WGS sequence"/>
</dbReference>
<dbReference type="InterPro" id="IPR020900">
    <property type="entry name" value="Arg_repress_DNA-bd"/>
</dbReference>
<dbReference type="Pfam" id="PF02863">
    <property type="entry name" value="Arg_repressor_C"/>
    <property type="match status" value="1"/>
</dbReference>
<evidence type="ECO:0000313" key="12">
    <source>
        <dbReference type="EMBL" id="KRN33814.1"/>
    </source>
</evidence>
<evidence type="ECO:0000313" key="11">
    <source>
        <dbReference type="EMBL" id="KRN29657.1"/>
    </source>
</evidence>
<dbReference type="PANTHER" id="PTHR34471">
    <property type="entry name" value="ARGININE REPRESSOR"/>
    <property type="match status" value="1"/>
</dbReference>
<reference evidence="13 14" key="1">
    <citation type="journal article" date="2015" name="Genome Announc.">
        <title>Expanding the biotechnology potential of lactobacilli through comparative genomics of 213 strains and associated genera.</title>
        <authorList>
            <person name="Sun Z."/>
            <person name="Harris H.M."/>
            <person name="McCann A."/>
            <person name="Guo C."/>
            <person name="Argimon S."/>
            <person name="Zhang W."/>
            <person name="Yang X."/>
            <person name="Jeffery I.B."/>
            <person name="Cooney J.C."/>
            <person name="Kagawa T.F."/>
            <person name="Liu W."/>
            <person name="Song Y."/>
            <person name="Salvetti E."/>
            <person name="Wrobel A."/>
            <person name="Rasinkangas P."/>
            <person name="Parkhill J."/>
            <person name="Rea M.C."/>
            <person name="O'Sullivan O."/>
            <person name="Ritari J."/>
            <person name="Douillard F.P."/>
            <person name="Paul Ross R."/>
            <person name="Yang R."/>
            <person name="Briner A.E."/>
            <person name="Felis G.E."/>
            <person name="de Vos W.M."/>
            <person name="Barrangou R."/>
            <person name="Klaenhammer T.R."/>
            <person name="Caufield P.W."/>
            <person name="Cui Y."/>
            <person name="Zhang H."/>
            <person name="O'Toole P.W."/>
        </authorList>
    </citation>
    <scope>NUCLEOTIDE SEQUENCE [LARGE SCALE GENOMIC DNA]</scope>
    <source>
        <strain evidence="11 14">ATCC BAA-66</strain>
        <strain evidence="12 13">DSM 13344</strain>
    </source>
</reference>
<dbReference type="EMBL" id="JQAT01000001">
    <property type="protein sequence ID" value="KRN29657.1"/>
    <property type="molecule type" value="Genomic_DNA"/>
</dbReference>
<dbReference type="Gene3D" id="1.10.10.10">
    <property type="entry name" value="Winged helix-like DNA-binding domain superfamily/Winged helix DNA-binding domain"/>
    <property type="match status" value="1"/>
</dbReference>
<feature type="domain" description="Arginine repressor C-terminal" evidence="10">
    <location>
        <begin position="80"/>
        <end position="147"/>
    </location>
</feature>
<dbReference type="InterPro" id="IPR036251">
    <property type="entry name" value="Arg_repress_C_sf"/>
</dbReference>
<keyword evidence="7" id="KW-0678">Repressor</keyword>
<evidence type="ECO:0000256" key="4">
    <source>
        <dbReference type="ARBA" id="ARBA00023015"/>
    </source>
</evidence>
<dbReference type="Pfam" id="PF01316">
    <property type="entry name" value="Arg_repressor"/>
    <property type="match status" value="1"/>
</dbReference>
<evidence type="ECO:0000313" key="13">
    <source>
        <dbReference type="Proteomes" id="UP000051645"/>
    </source>
</evidence>
<dbReference type="InterPro" id="IPR036388">
    <property type="entry name" value="WH-like_DNA-bd_sf"/>
</dbReference>
<evidence type="ECO:0000256" key="8">
    <source>
        <dbReference type="NCBIfam" id="TIGR01529"/>
    </source>
</evidence>
<dbReference type="NCBIfam" id="TIGR01529">
    <property type="entry name" value="argR_whole"/>
    <property type="match status" value="1"/>
</dbReference>
<comment type="caution">
    <text evidence="11">The sequence shown here is derived from an EMBL/GenBank/DDBJ whole genome shotgun (WGS) entry which is preliminary data.</text>
</comment>
<keyword evidence="7" id="KW-0028">Amino-acid biosynthesis</keyword>
<comment type="subcellular location">
    <subcellularLocation>
        <location evidence="1 7">Cytoplasm</location>
    </subcellularLocation>
</comment>
<dbReference type="GO" id="GO:0003677">
    <property type="term" value="F:DNA binding"/>
    <property type="evidence" value="ECO:0007669"/>
    <property type="project" value="UniProtKB-KW"/>
</dbReference>
<dbReference type="AlphaFoldDB" id="A0A0R2FM23"/>
<comment type="similarity">
    <text evidence="2 7">Belongs to the ArgR family.</text>
</comment>
<keyword evidence="5 7" id="KW-0238">DNA-binding</keyword>
<dbReference type="Proteomes" id="UP000051645">
    <property type="component" value="Unassembled WGS sequence"/>
</dbReference>
<evidence type="ECO:0000256" key="2">
    <source>
        <dbReference type="ARBA" id="ARBA00008316"/>
    </source>
</evidence>
<dbReference type="SUPFAM" id="SSF46785">
    <property type="entry name" value="Winged helix' DNA-binding domain"/>
    <property type="match status" value="1"/>
</dbReference>
<dbReference type="HAMAP" id="MF_00173">
    <property type="entry name" value="Arg_repressor"/>
    <property type="match status" value="1"/>
</dbReference>
<protein>
    <recommendedName>
        <fullName evidence="7 8">Arginine repressor</fullName>
    </recommendedName>
</protein>
<keyword evidence="13" id="KW-1185">Reference proteome</keyword>
<comment type="function">
    <text evidence="7">Regulates arginine biosynthesis genes.</text>
</comment>
<dbReference type="PATRIC" id="fig|81857.3.peg.549"/>
<name>A0A0R2FM23_9LACO</name>
<feature type="domain" description="Arginine repressor DNA-binding" evidence="9">
    <location>
        <begin position="1"/>
        <end position="68"/>
    </location>
</feature>
<dbReference type="OrthoDB" id="9807089at2"/>
<dbReference type="GO" id="GO:0005737">
    <property type="term" value="C:cytoplasm"/>
    <property type="evidence" value="ECO:0007669"/>
    <property type="project" value="UniProtKB-SubCell"/>
</dbReference>
<dbReference type="SUPFAM" id="SSF55252">
    <property type="entry name" value="C-terminal domain of arginine repressor"/>
    <property type="match status" value="1"/>
</dbReference>
<keyword evidence="6 7" id="KW-0804">Transcription</keyword>
<dbReference type="STRING" id="81857.IV38_GL000544"/>
<dbReference type="PANTHER" id="PTHR34471:SF1">
    <property type="entry name" value="ARGININE REPRESSOR"/>
    <property type="match status" value="1"/>
</dbReference>
<dbReference type="InterPro" id="IPR001669">
    <property type="entry name" value="Arg_repress"/>
</dbReference>
<dbReference type="RefSeq" id="WP_057768373.1">
    <property type="nucleotide sequence ID" value="NZ_JQAT01000001.1"/>
</dbReference>
<dbReference type="InterPro" id="IPR036390">
    <property type="entry name" value="WH_DNA-bd_sf"/>
</dbReference>
<evidence type="ECO:0000259" key="9">
    <source>
        <dbReference type="Pfam" id="PF01316"/>
    </source>
</evidence>
<dbReference type="GO" id="GO:0003700">
    <property type="term" value="F:DNA-binding transcription factor activity"/>
    <property type="evidence" value="ECO:0007669"/>
    <property type="project" value="UniProtKB-UniRule"/>
</dbReference>
<dbReference type="GO" id="GO:1900079">
    <property type="term" value="P:regulation of arginine biosynthetic process"/>
    <property type="evidence" value="ECO:0007669"/>
    <property type="project" value="UniProtKB-UniRule"/>
</dbReference>
<evidence type="ECO:0000256" key="7">
    <source>
        <dbReference type="HAMAP-Rule" id="MF_00173"/>
    </source>
</evidence>
<evidence type="ECO:0000259" key="10">
    <source>
        <dbReference type="Pfam" id="PF02863"/>
    </source>
</evidence>
<dbReference type="Gene3D" id="3.30.1360.40">
    <property type="match status" value="1"/>
</dbReference>
<accession>A0A0R2FM23</accession>
<dbReference type="GO" id="GO:0034618">
    <property type="term" value="F:arginine binding"/>
    <property type="evidence" value="ECO:0007669"/>
    <property type="project" value="InterPro"/>
</dbReference>